<evidence type="ECO:0000313" key="2">
    <source>
        <dbReference type="EMBL" id="KAK6937704.1"/>
    </source>
</evidence>
<proteinExistence type="predicted"/>
<comment type="caution">
    <text evidence="2">The sequence shown here is derived from an EMBL/GenBank/DDBJ whole genome shotgun (WGS) entry which is preliminary data.</text>
</comment>
<dbReference type="PANTHER" id="PTHR33271">
    <property type="entry name" value="OS04G0445200 PROTEIN"/>
    <property type="match status" value="1"/>
</dbReference>
<dbReference type="InterPro" id="IPR011051">
    <property type="entry name" value="RmlC_Cupin_sf"/>
</dbReference>
<evidence type="ECO:0000313" key="3">
    <source>
        <dbReference type="Proteomes" id="UP001370490"/>
    </source>
</evidence>
<dbReference type="InterPro" id="IPR014710">
    <property type="entry name" value="RmlC-like_jellyroll"/>
</dbReference>
<dbReference type="Pfam" id="PF05899">
    <property type="entry name" value="Cupin_3"/>
    <property type="match status" value="1"/>
</dbReference>
<dbReference type="AlphaFoldDB" id="A0AAN8VPM8"/>
<sequence length="98" mass="11149">MAADSNLRIIVERNPSKSKLQELGINSWPKWGCSPGKYQLRFDAEETCYVQKGKVKVYPKGSPESEYVEFGAGRPCNHPQRTYCTWDVLIAVDKVLQI</sequence>
<dbReference type="InterPro" id="IPR008579">
    <property type="entry name" value="UGlyAH_Cupin_dom"/>
</dbReference>
<dbReference type="PANTHER" id="PTHR33271:SF3">
    <property type="entry name" value="RMLC-LIKE CUPINS SUPERFAMILY PROTEIN"/>
    <property type="match status" value="1"/>
</dbReference>
<keyword evidence="3" id="KW-1185">Reference proteome</keyword>
<name>A0AAN8VPM8_9MAGN</name>
<reference evidence="2 3" key="1">
    <citation type="submission" date="2023-12" db="EMBL/GenBank/DDBJ databases">
        <title>A high-quality genome assembly for Dillenia turbinata (Dilleniales).</title>
        <authorList>
            <person name="Chanderbali A."/>
        </authorList>
    </citation>
    <scope>NUCLEOTIDE SEQUENCE [LARGE SCALE GENOMIC DNA]</scope>
    <source>
        <strain evidence="2">LSX21</strain>
        <tissue evidence="2">Leaf</tissue>
    </source>
</reference>
<organism evidence="2 3">
    <name type="scientific">Dillenia turbinata</name>
    <dbReference type="NCBI Taxonomy" id="194707"/>
    <lineage>
        <taxon>Eukaryota</taxon>
        <taxon>Viridiplantae</taxon>
        <taxon>Streptophyta</taxon>
        <taxon>Embryophyta</taxon>
        <taxon>Tracheophyta</taxon>
        <taxon>Spermatophyta</taxon>
        <taxon>Magnoliopsida</taxon>
        <taxon>eudicotyledons</taxon>
        <taxon>Gunneridae</taxon>
        <taxon>Pentapetalae</taxon>
        <taxon>Dilleniales</taxon>
        <taxon>Dilleniaceae</taxon>
        <taxon>Dillenia</taxon>
    </lineage>
</organism>
<accession>A0AAN8VPM8</accession>
<dbReference type="SUPFAM" id="SSF51182">
    <property type="entry name" value="RmlC-like cupins"/>
    <property type="match status" value="1"/>
</dbReference>
<feature type="domain" description="(S)-ureidoglycine aminohydrolase cupin" evidence="1">
    <location>
        <begin position="21"/>
        <end position="95"/>
    </location>
</feature>
<dbReference type="EMBL" id="JBAMMX010000006">
    <property type="protein sequence ID" value="KAK6937704.1"/>
    <property type="molecule type" value="Genomic_DNA"/>
</dbReference>
<dbReference type="Proteomes" id="UP001370490">
    <property type="component" value="Unassembled WGS sequence"/>
</dbReference>
<dbReference type="Gene3D" id="2.60.120.10">
    <property type="entry name" value="Jelly Rolls"/>
    <property type="match status" value="1"/>
</dbReference>
<protein>
    <submittedName>
        <fullName evidence="2">(S)-ureidoglycine aminohydrolase, cupin domain</fullName>
    </submittedName>
</protein>
<gene>
    <name evidence="2" type="ORF">RJ641_031212</name>
</gene>
<evidence type="ECO:0000259" key="1">
    <source>
        <dbReference type="Pfam" id="PF05899"/>
    </source>
</evidence>